<dbReference type="AlphaFoldDB" id="A0A8R1HLU7"/>
<organism evidence="2 3">
    <name type="scientific">Caenorhabditis japonica</name>
    <dbReference type="NCBI Taxonomy" id="281687"/>
    <lineage>
        <taxon>Eukaryota</taxon>
        <taxon>Metazoa</taxon>
        <taxon>Ecdysozoa</taxon>
        <taxon>Nematoda</taxon>
        <taxon>Chromadorea</taxon>
        <taxon>Rhabditida</taxon>
        <taxon>Rhabditina</taxon>
        <taxon>Rhabditomorpha</taxon>
        <taxon>Rhabditoidea</taxon>
        <taxon>Rhabditidae</taxon>
        <taxon>Peloderinae</taxon>
        <taxon>Caenorhabditis</taxon>
    </lineage>
</organism>
<name>A0A8R1HLU7_CAEJA</name>
<dbReference type="EnsemblMetazoa" id="CJA05655.1">
    <property type="protein sequence ID" value="CJA05655.1"/>
    <property type="gene ID" value="WBGene00124859"/>
</dbReference>
<keyword evidence="3" id="KW-1185">Reference proteome</keyword>
<evidence type="ECO:0000313" key="3">
    <source>
        <dbReference type="Proteomes" id="UP000005237"/>
    </source>
</evidence>
<dbReference type="Proteomes" id="UP000005237">
    <property type="component" value="Unassembled WGS sequence"/>
</dbReference>
<reference evidence="2" key="2">
    <citation type="submission" date="2022-06" db="UniProtKB">
        <authorList>
            <consortium name="EnsemblMetazoa"/>
        </authorList>
    </citation>
    <scope>IDENTIFICATION</scope>
    <source>
        <strain evidence="2">DF5081</strain>
    </source>
</reference>
<evidence type="ECO:0000313" key="2">
    <source>
        <dbReference type="EnsemblMetazoa" id="CJA05655.1"/>
    </source>
</evidence>
<proteinExistence type="predicted"/>
<evidence type="ECO:0000256" key="1">
    <source>
        <dbReference type="SAM" id="MobiDB-lite"/>
    </source>
</evidence>
<reference evidence="3" key="1">
    <citation type="submission" date="2010-08" db="EMBL/GenBank/DDBJ databases">
        <authorList>
            <consortium name="Caenorhabditis japonica Sequencing Consortium"/>
            <person name="Wilson R.K."/>
        </authorList>
    </citation>
    <scope>NUCLEOTIDE SEQUENCE [LARGE SCALE GENOMIC DNA]</scope>
    <source>
        <strain evidence="3">DF5081</strain>
    </source>
</reference>
<feature type="region of interest" description="Disordered" evidence="1">
    <location>
        <begin position="65"/>
        <end position="85"/>
    </location>
</feature>
<accession>A0A8R1HLU7</accession>
<protein>
    <submittedName>
        <fullName evidence="2">Uncharacterized protein</fullName>
    </submittedName>
</protein>
<sequence>MSLRAVYTTSPKPREYKTLPSSIINAPVLLLAKCLSVPSLDQEVAAQTVGLLFFKHVTYLCEQARNDGKRKTSNNRMREEDGGTD</sequence>